<evidence type="ECO:0000313" key="2">
    <source>
        <dbReference type="Proteomes" id="UP001576708"/>
    </source>
</evidence>
<reference evidence="1 2" key="1">
    <citation type="submission" date="2024-09" db="EMBL/GenBank/DDBJ databases">
        <authorList>
            <person name="Zhang Y."/>
        </authorList>
    </citation>
    <scope>NUCLEOTIDE SEQUENCE [LARGE SCALE GENOMIC DNA]</scope>
    <source>
        <strain evidence="1 2">ZJ318</strain>
    </source>
</reference>
<accession>A0ABV4VEE9</accession>
<comment type="caution">
    <text evidence="1">The sequence shown here is derived from an EMBL/GenBank/DDBJ whole genome shotgun (WGS) entry which is preliminary data.</text>
</comment>
<proteinExistence type="predicted"/>
<organism evidence="1 2">
    <name type="scientific">Shewanella mangrovisoli</name>
    <dbReference type="NCBI Taxonomy" id="2864211"/>
    <lineage>
        <taxon>Bacteria</taxon>
        <taxon>Pseudomonadati</taxon>
        <taxon>Pseudomonadota</taxon>
        <taxon>Gammaproteobacteria</taxon>
        <taxon>Alteromonadales</taxon>
        <taxon>Shewanellaceae</taxon>
        <taxon>Shewanella</taxon>
    </lineage>
</organism>
<name>A0ABV4VEE9_9GAMM</name>
<protein>
    <submittedName>
        <fullName evidence="1">Uncharacterized protein</fullName>
    </submittedName>
</protein>
<keyword evidence="2" id="KW-1185">Reference proteome</keyword>
<dbReference type="RefSeq" id="WP_342200668.1">
    <property type="nucleotide sequence ID" value="NZ_JBCATE010000001.1"/>
</dbReference>
<dbReference type="Proteomes" id="UP001576708">
    <property type="component" value="Unassembled WGS sequence"/>
</dbReference>
<sequence length="74" mass="8550">MQQLNSHFFQMLPQITPRFAKANSIADVTFDDMDIIAEPPWMALRRVTEAMEFGVSTTEQKRFIFVISPSFLPI</sequence>
<evidence type="ECO:0000313" key="1">
    <source>
        <dbReference type="EMBL" id="MFB2618668.1"/>
    </source>
</evidence>
<gene>
    <name evidence="1" type="ORF">ACE02W_02415</name>
</gene>
<dbReference type="EMBL" id="JBHFGU010000001">
    <property type="protein sequence ID" value="MFB2618668.1"/>
    <property type="molecule type" value="Genomic_DNA"/>
</dbReference>